<protein>
    <submittedName>
        <fullName evidence="1">Uncharacterized protein</fullName>
    </submittedName>
</protein>
<organism evidence="1 2">
    <name type="scientific">Zea mays</name>
    <name type="common">Maize</name>
    <dbReference type="NCBI Taxonomy" id="4577"/>
    <lineage>
        <taxon>Eukaryota</taxon>
        <taxon>Viridiplantae</taxon>
        <taxon>Streptophyta</taxon>
        <taxon>Embryophyta</taxon>
        <taxon>Tracheophyta</taxon>
        <taxon>Spermatophyta</taxon>
        <taxon>Magnoliopsida</taxon>
        <taxon>Liliopsida</taxon>
        <taxon>Poales</taxon>
        <taxon>Poaceae</taxon>
        <taxon>PACMAD clade</taxon>
        <taxon>Panicoideae</taxon>
        <taxon>Andropogonodae</taxon>
        <taxon>Andropogoneae</taxon>
        <taxon>Tripsacinae</taxon>
        <taxon>Zea</taxon>
    </lineage>
</organism>
<reference evidence="2" key="1">
    <citation type="submission" date="2015-12" db="EMBL/GenBank/DDBJ databases">
        <title>Update maize B73 reference genome by single molecule sequencing technologies.</title>
        <authorList>
            <consortium name="Maize Genome Sequencing Project"/>
            <person name="Ware D."/>
        </authorList>
    </citation>
    <scope>NUCLEOTIDE SEQUENCE [LARGE SCALE GENOMIC DNA]</scope>
    <source>
        <strain evidence="2">cv. B73</strain>
    </source>
</reference>
<dbReference type="InParanoid" id="A0A804LE94"/>
<evidence type="ECO:0000313" key="1">
    <source>
        <dbReference type="EnsemblPlants" id="Zm00001eb005150_P001"/>
    </source>
</evidence>
<dbReference type="EnsemblPlants" id="Zm00001eb005150_T001">
    <property type="protein sequence ID" value="Zm00001eb005150_P001"/>
    <property type="gene ID" value="Zm00001eb005150"/>
</dbReference>
<reference evidence="1" key="3">
    <citation type="submission" date="2021-05" db="UniProtKB">
        <authorList>
            <consortium name="EnsemblPlants"/>
        </authorList>
    </citation>
    <scope>IDENTIFICATION</scope>
    <source>
        <strain evidence="1">cv. B73</strain>
    </source>
</reference>
<dbReference type="Gramene" id="Zm00001eb005150_T001">
    <property type="protein sequence ID" value="Zm00001eb005150_P001"/>
    <property type="gene ID" value="Zm00001eb005150"/>
</dbReference>
<reference evidence="1" key="2">
    <citation type="submission" date="2019-07" db="EMBL/GenBank/DDBJ databases">
        <authorList>
            <person name="Seetharam A."/>
            <person name="Woodhouse M."/>
            <person name="Cannon E."/>
        </authorList>
    </citation>
    <scope>NUCLEOTIDE SEQUENCE [LARGE SCALE GENOMIC DNA]</scope>
    <source>
        <strain evidence="1">cv. B73</strain>
    </source>
</reference>
<evidence type="ECO:0000313" key="2">
    <source>
        <dbReference type="Proteomes" id="UP000007305"/>
    </source>
</evidence>
<accession>A0A804LE94</accession>
<sequence length="95" mass="10925">MGKYIPTAGAHILDTNRELPEVATHADSAYFLGLLNAWQKRDLEELRLEAVALTRAQRWVAVTDARGRVLSWLQNMTRLAALYNYAKQWDYGHPR</sequence>
<proteinExistence type="predicted"/>
<dbReference type="AlphaFoldDB" id="A0A804LE94"/>
<name>A0A804LE94_MAIZE</name>
<dbReference type="Proteomes" id="UP000007305">
    <property type="component" value="Chromosome 1"/>
</dbReference>
<keyword evidence="2" id="KW-1185">Reference proteome</keyword>